<feature type="transmembrane region" description="Helical" evidence="2">
    <location>
        <begin position="178"/>
        <end position="199"/>
    </location>
</feature>
<reference evidence="3" key="1">
    <citation type="submission" date="2021-01" db="EMBL/GenBank/DDBJ databases">
        <authorList>
            <person name="Corre E."/>
            <person name="Pelletier E."/>
            <person name="Niang G."/>
            <person name="Scheremetjew M."/>
            <person name="Finn R."/>
            <person name="Kale V."/>
            <person name="Holt S."/>
            <person name="Cochrane G."/>
            <person name="Meng A."/>
            <person name="Brown T."/>
            <person name="Cohen L."/>
        </authorList>
    </citation>
    <scope>NUCLEOTIDE SEQUENCE</scope>
    <source>
        <strain evidence="3">308</strain>
    </source>
</reference>
<protein>
    <submittedName>
        <fullName evidence="3">Uncharacterized protein</fullName>
    </submittedName>
</protein>
<feature type="region of interest" description="Disordered" evidence="1">
    <location>
        <begin position="323"/>
        <end position="385"/>
    </location>
</feature>
<feature type="compositionally biased region" description="Basic and acidic residues" evidence="1">
    <location>
        <begin position="62"/>
        <end position="72"/>
    </location>
</feature>
<proteinExistence type="predicted"/>
<dbReference type="EMBL" id="HBFR01035265">
    <property type="protein sequence ID" value="CAD8898462.1"/>
    <property type="molecule type" value="Transcribed_RNA"/>
</dbReference>
<evidence type="ECO:0000256" key="2">
    <source>
        <dbReference type="SAM" id="Phobius"/>
    </source>
</evidence>
<keyword evidence="2" id="KW-0472">Membrane</keyword>
<organism evidence="3">
    <name type="scientific">Corethron hystrix</name>
    <dbReference type="NCBI Taxonomy" id="216773"/>
    <lineage>
        <taxon>Eukaryota</taxon>
        <taxon>Sar</taxon>
        <taxon>Stramenopiles</taxon>
        <taxon>Ochrophyta</taxon>
        <taxon>Bacillariophyta</taxon>
        <taxon>Coscinodiscophyceae</taxon>
        <taxon>Corethrophycidae</taxon>
        <taxon>Corethrales</taxon>
        <taxon>Corethraceae</taxon>
        <taxon>Corethron</taxon>
    </lineage>
</organism>
<feature type="transmembrane region" description="Helical" evidence="2">
    <location>
        <begin position="266"/>
        <end position="289"/>
    </location>
</feature>
<sequence length="385" mass="42002">MPSLQAYCHSKGWDVPHLPLQPISPMPRTARHGSHHSAHHNPFHRLHRKMMKRMHRHKHHPKENEDHARDPLEDASLATDSTSSVSDVPLPSSLHHTLQRSIQSDVLRRMFLERQQRRRAPPSPSSSSPSATPARLCAAAPAVLGPLAALLGSSCISSPAGPAAALVRQADGQGGAHLLLFLGGFLHVLVVHIIARCSARVWMGMRGPAAAVSLAHTVRFMVALVTRMSVAFATLVCGVSVAYAWLAHVSAPKEEPWMELALTMAQAFMTNAASFFAFTMISAQVMLFYPRRPDVMEAAAMAVGIQVKHGHSLHRISTPLSTSLSSVSWPEEPYYPEDENSAVAGEVPKRTKSTPPKVSASGEEATKGTLRRRRKPPLRKRSNST</sequence>
<keyword evidence="2" id="KW-0812">Transmembrane</keyword>
<feature type="region of interest" description="Disordered" evidence="1">
    <location>
        <begin position="15"/>
        <end position="99"/>
    </location>
</feature>
<feature type="compositionally biased region" description="Low complexity" evidence="1">
    <location>
        <begin position="75"/>
        <end position="93"/>
    </location>
</feature>
<feature type="compositionally biased region" description="Basic residues" evidence="1">
    <location>
        <begin position="369"/>
        <end position="385"/>
    </location>
</feature>
<dbReference type="AlphaFoldDB" id="A0A7S1BW91"/>
<name>A0A7S1BW91_9STRA</name>
<gene>
    <name evidence="3" type="ORF">CHYS00102_LOCUS25676</name>
</gene>
<accession>A0A7S1BW91</accession>
<feature type="transmembrane region" description="Helical" evidence="2">
    <location>
        <begin position="220"/>
        <end position="246"/>
    </location>
</feature>
<evidence type="ECO:0000313" key="3">
    <source>
        <dbReference type="EMBL" id="CAD8898462.1"/>
    </source>
</evidence>
<feature type="region of interest" description="Disordered" evidence="1">
    <location>
        <begin position="114"/>
        <end position="133"/>
    </location>
</feature>
<feature type="compositionally biased region" description="Basic residues" evidence="1">
    <location>
        <begin position="29"/>
        <end position="61"/>
    </location>
</feature>
<evidence type="ECO:0000256" key="1">
    <source>
        <dbReference type="SAM" id="MobiDB-lite"/>
    </source>
</evidence>
<keyword evidence="2" id="KW-1133">Transmembrane helix</keyword>